<reference evidence="1" key="1">
    <citation type="submission" date="2022-06" db="EMBL/GenBank/DDBJ databases">
        <title>Ornithinimicrobium HY1793.</title>
        <authorList>
            <person name="Huang Y."/>
        </authorList>
    </citation>
    <scope>NUCLEOTIDE SEQUENCE</scope>
    <source>
        <strain evidence="1">HY1793</strain>
    </source>
</reference>
<dbReference type="EMBL" id="CP099489">
    <property type="protein sequence ID" value="USQ81135.1"/>
    <property type="molecule type" value="Genomic_DNA"/>
</dbReference>
<name>A0ABY4YXF7_9MICO</name>
<keyword evidence="2" id="KW-1185">Reference proteome</keyword>
<evidence type="ECO:0000313" key="2">
    <source>
        <dbReference type="Proteomes" id="UP001056455"/>
    </source>
</evidence>
<evidence type="ECO:0000313" key="1">
    <source>
        <dbReference type="EMBL" id="USQ81135.1"/>
    </source>
</evidence>
<dbReference type="RefSeq" id="WP_252594519.1">
    <property type="nucleotide sequence ID" value="NZ_CP099489.1"/>
</dbReference>
<dbReference type="Proteomes" id="UP001056455">
    <property type="component" value="Chromosome"/>
</dbReference>
<accession>A0ABY4YXF7</accession>
<organism evidence="1 2">
    <name type="scientific">Ornithinimicrobium faecis</name>
    <dbReference type="NCBI Taxonomy" id="2934158"/>
    <lineage>
        <taxon>Bacteria</taxon>
        <taxon>Bacillati</taxon>
        <taxon>Actinomycetota</taxon>
        <taxon>Actinomycetes</taxon>
        <taxon>Micrococcales</taxon>
        <taxon>Ornithinimicrobiaceae</taxon>
        <taxon>Ornithinimicrobium</taxon>
    </lineage>
</organism>
<gene>
    <name evidence="1" type="ORF">NF556_05685</name>
</gene>
<proteinExistence type="predicted"/>
<sequence>MIAVQRCLEDAGWPAELSSEGQINISIPLDQEQAFNETSALCHMQYPLDEKYTAPWTGEQYGILYDHWVSVTIPCLAEKGYEPNPPPTRQTFIDASLADEPAYSVREGSDEALLDDVATGRWESAKDFWRKVCPEEPLEPVLYGPG</sequence>
<protein>
    <submittedName>
        <fullName evidence="1">Uncharacterized protein</fullName>
    </submittedName>
</protein>